<dbReference type="Proteomes" id="UP000002531">
    <property type="component" value="Chromosome"/>
</dbReference>
<accession>Q3SR75</accession>
<organism evidence="1 2">
    <name type="scientific">Nitrobacter winogradskyi (strain ATCC 25391 / DSM 10237 / CIP 104748 / NCIMB 11846 / Nb-255)</name>
    <dbReference type="NCBI Taxonomy" id="323098"/>
    <lineage>
        <taxon>Bacteria</taxon>
        <taxon>Pseudomonadati</taxon>
        <taxon>Pseudomonadota</taxon>
        <taxon>Alphaproteobacteria</taxon>
        <taxon>Hyphomicrobiales</taxon>
        <taxon>Nitrobacteraceae</taxon>
        <taxon>Nitrobacter</taxon>
    </lineage>
</organism>
<dbReference type="STRING" id="323098.Nwi_1956"/>
<keyword evidence="2" id="KW-1185">Reference proteome</keyword>
<evidence type="ECO:0000313" key="1">
    <source>
        <dbReference type="EMBL" id="ABA05216.1"/>
    </source>
</evidence>
<evidence type="ECO:0008006" key="3">
    <source>
        <dbReference type="Google" id="ProtNLM"/>
    </source>
</evidence>
<dbReference type="eggNOG" id="COG2405">
    <property type="taxonomic scope" value="Bacteria"/>
</dbReference>
<sequence>MGTGIVIADTSVLVNFLRVDRMDLIGAHPNPFIVTDHVAEEITSSYPQQQACFQAALTVGYVAQHRIDDPAELDMFARLSAKGRLGAGERSAISVALNRGYSLAMDDSRAIRRAVQEAGMIGTALTIIRTQDLMVQLIQAGLITVGAADVILNDWSKNHRFKLKIGSFSEVC</sequence>
<proteinExistence type="predicted"/>
<dbReference type="RefSeq" id="WP_011315207.1">
    <property type="nucleotide sequence ID" value="NC_007406.1"/>
</dbReference>
<dbReference type="Pfam" id="PF11848">
    <property type="entry name" value="DUF3368"/>
    <property type="match status" value="1"/>
</dbReference>
<gene>
    <name evidence="1" type="ordered locus">Nwi_1956</name>
</gene>
<name>Q3SR75_NITWN</name>
<protein>
    <recommendedName>
        <fullName evidence="3">PIN domain-containing protein</fullName>
    </recommendedName>
</protein>
<evidence type="ECO:0000313" key="2">
    <source>
        <dbReference type="Proteomes" id="UP000002531"/>
    </source>
</evidence>
<dbReference type="AlphaFoldDB" id="Q3SR75"/>
<dbReference type="EMBL" id="CP000115">
    <property type="protein sequence ID" value="ABA05216.1"/>
    <property type="molecule type" value="Genomic_DNA"/>
</dbReference>
<dbReference type="InterPro" id="IPR021799">
    <property type="entry name" value="PIN-like_prokaryotic"/>
</dbReference>
<dbReference type="KEGG" id="nwi:Nwi_1956"/>
<dbReference type="OrthoDB" id="7594105at2"/>
<reference evidence="1 2" key="1">
    <citation type="journal article" date="2006" name="Appl. Environ. Microbiol.">
        <title>Genome sequence of the chemolithoautotrophic nitrite-oxidizing bacterium Nitrobacter winogradskyi Nb-255.</title>
        <authorList>
            <person name="Starkenburg S.R."/>
            <person name="Chain P.S."/>
            <person name="Sayavedra-Soto L.A."/>
            <person name="Hauser L."/>
            <person name="Land M.L."/>
            <person name="Larimer F.W."/>
            <person name="Malfatti S.A."/>
            <person name="Klotz M.G."/>
            <person name="Bottomley P.J."/>
            <person name="Arp D.J."/>
            <person name="Hickey W.J."/>
        </authorList>
    </citation>
    <scope>NUCLEOTIDE SEQUENCE [LARGE SCALE GENOMIC DNA]</scope>
    <source>
        <strain evidence="2">ATCC 25391 / DSM 10237 / CIP 104748 / NCIMB 11846 / Nb-255</strain>
    </source>
</reference>
<dbReference type="HOGENOM" id="CLU_1553682_0_0_5"/>